<comment type="caution">
    <text evidence="1">The sequence shown here is derived from an EMBL/GenBank/DDBJ whole genome shotgun (WGS) entry which is preliminary data.</text>
</comment>
<organism evidence="1 2">
    <name type="scientific">Datura stramonium</name>
    <name type="common">Jimsonweed</name>
    <name type="synonym">Common thornapple</name>
    <dbReference type="NCBI Taxonomy" id="4076"/>
    <lineage>
        <taxon>Eukaryota</taxon>
        <taxon>Viridiplantae</taxon>
        <taxon>Streptophyta</taxon>
        <taxon>Embryophyta</taxon>
        <taxon>Tracheophyta</taxon>
        <taxon>Spermatophyta</taxon>
        <taxon>Magnoliopsida</taxon>
        <taxon>eudicotyledons</taxon>
        <taxon>Gunneridae</taxon>
        <taxon>Pentapetalae</taxon>
        <taxon>asterids</taxon>
        <taxon>lamiids</taxon>
        <taxon>Solanales</taxon>
        <taxon>Solanaceae</taxon>
        <taxon>Solanoideae</taxon>
        <taxon>Datureae</taxon>
        <taxon>Datura</taxon>
    </lineage>
</organism>
<dbReference type="Proteomes" id="UP000823775">
    <property type="component" value="Unassembled WGS sequence"/>
</dbReference>
<dbReference type="EMBL" id="JACEIK010061386">
    <property type="protein sequence ID" value="MCE5167197.1"/>
    <property type="molecule type" value="Genomic_DNA"/>
</dbReference>
<protein>
    <submittedName>
        <fullName evidence="1">Uncharacterized protein</fullName>
    </submittedName>
</protein>
<sequence>MCIGYELPALAGGEGEKREEEEGRGRTAREIWWSRRSAETGDRGERSDRCATAGGVLLLPSPAVKSKERG</sequence>
<reference evidence="1 2" key="1">
    <citation type="journal article" date="2021" name="BMC Genomics">
        <title>Datura genome reveals duplications of psychoactive alkaloid biosynthetic genes and high mutation rate following tissue culture.</title>
        <authorList>
            <person name="Rajewski A."/>
            <person name="Carter-House D."/>
            <person name="Stajich J."/>
            <person name="Litt A."/>
        </authorList>
    </citation>
    <scope>NUCLEOTIDE SEQUENCE [LARGE SCALE GENOMIC DNA]</scope>
    <source>
        <strain evidence="1">AR-01</strain>
    </source>
</reference>
<feature type="non-terminal residue" evidence="1">
    <location>
        <position position="70"/>
    </location>
</feature>
<accession>A0ABS8YA59</accession>
<keyword evidence="2" id="KW-1185">Reference proteome</keyword>
<proteinExistence type="predicted"/>
<evidence type="ECO:0000313" key="2">
    <source>
        <dbReference type="Proteomes" id="UP000823775"/>
    </source>
</evidence>
<name>A0ABS8YA59_DATST</name>
<evidence type="ECO:0000313" key="1">
    <source>
        <dbReference type="EMBL" id="MCE5167197.1"/>
    </source>
</evidence>
<gene>
    <name evidence="1" type="ORF">HAX54_042043</name>
</gene>